<dbReference type="EMBL" id="MW980071">
    <property type="protein sequence ID" value="QXV74769.1"/>
    <property type="molecule type" value="Genomic_DNA"/>
</dbReference>
<sequence length="65" mass="7738">MTPENIEKIRIYHASIRAKIAKHRKWGESFASIEIDMLTFIMNELEKEQTINEQLARQSIHYYTA</sequence>
<dbReference type="KEGG" id="vg:77934250"/>
<dbReference type="Proteomes" id="UP000828722">
    <property type="component" value="Segment"/>
</dbReference>
<reference evidence="1 2" key="1">
    <citation type="submission" date="2021-04" db="EMBL/GenBank/DDBJ databases">
        <title>The Hidden Diversity of Double-Stranded DNA Phages in the Symbiotic Bacterium Rhizobium.</title>
        <authorList>
            <person name="Santamaria R.I."/>
            <person name="Bustos P."/>
            <person name="Cauwenberghe J.V."/>
            <person name="Gonzalez V."/>
        </authorList>
    </citation>
    <scope>NUCLEOTIDE SEQUENCE [LARGE SCALE GENOMIC DNA]</scope>
</reference>
<accession>A0AAE8B539</accession>
<proteinExistence type="predicted"/>
<dbReference type="GeneID" id="77934250"/>
<evidence type="ECO:0000313" key="2">
    <source>
        <dbReference type="Proteomes" id="UP000828722"/>
    </source>
</evidence>
<name>A0AAE8B539_9CAUD</name>
<protein>
    <submittedName>
        <fullName evidence="1">Uncharacterized protein</fullName>
    </submittedName>
</protein>
<evidence type="ECO:0000313" key="1">
    <source>
        <dbReference type="EMBL" id="QXV74769.1"/>
    </source>
</evidence>
<dbReference type="RefSeq" id="YP_010658307.1">
    <property type="nucleotide sequence ID" value="NC_070855.1"/>
</dbReference>
<organism evidence="1 2">
    <name type="scientific">Rhizobium phage RHEph22</name>
    <dbReference type="NCBI Taxonomy" id="2836135"/>
    <lineage>
        <taxon>Viruses</taxon>
        <taxon>Duplodnaviria</taxon>
        <taxon>Heunggongvirae</taxon>
        <taxon>Uroviricota</taxon>
        <taxon>Caudoviricetes</taxon>
        <taxon>Schitoviridae</taxon>
        <taxon>Demetervirinae</taxon>
        <taxon>Acanvirus</taxon>
        <taxon>Acanvirus Rheph22</taxon>
    </lineage>
</organism>
<keyword evidence="2" id="KW-1185">Reference proteome</keyword>